<dbReference type="InterPro" id="IPR009091">
    <property type="entry name" value="RCC1/BLIP-II"/>
</dbReference>
<dbReference type="PANTHER" id="PTHR47460">
    <property type="entry name" value="SERINE/THREONINE-PROTEIN KINASE-LIKE PROTEIN ACR4"/>
    <property type="match status" value="1"/>
</dbReference>
<evidence type="ECO:0000256" key="2">
    <source>
        <dbReference type="ARBA" id="ARBA00012513"/>
    </source>
</evidence>
<organism evidence="12 13">
    <name type="scientific">Chrysophaeum taylorii</name>
    <dbReference type="NCBI Taxonomy" id="2483200"/>
    <lineage>
        <taxon>Eukaryota</taxon>
        <taxon>Sar</taxon>
        <taxon>Stramenopiles</taxon>
        <taxon>Ochrophyta</taxon>
        <taxon>Pelagophyceae</taxon>
        <taxon>Pelagomonadales</taxon>
        <taxon>Pelagomonadaceae</taxon>
        <taxon>Chrysophaeum</taxon>
    </lineage>
</organism>
<keyword evidence="7" id="KW-1015">Disulfide bond</keyword>
<keyword evidence="3" id="KW-0812">Transmembrane</keyword>
<sequence>MDRNKGWRALLTLMVVGGEELPAGFQHEPSGSAVSAGHFHTCALRRTPKATFGGIAHCWGFDGLGQVSMAPSRIFVQLSSGHFHTCGVTMDQKVYCWGEERATELCPSGLFQQVSAGQFHTCGLAKDGQVRCWGDDQLVGCATPPKGTKFVQVATGNDWTCALRRNGLVVCWGNNKRGQATPPNETRFVQIAASTSGYHTCGITYGANDLVCWGESRKGEAPVFRPGPFAQVAVGFRTTCVVPRDGATVDCFGLSGHLLAPLPIGRTWDQITLGRDHICALDADGALHCRGQPTIDAARVPPGFLVA</sequence>
<evidence type="ECO:0000256" key="10">
    <source>
        <dbReference type="ARBA" id="ARBA00047899"/>
    </source>
</evidence>
<keyword evidence="4" id="KW-0732">Signal</keyword>
<keyword evidence="6" id="KW-0472">Membrane</keyword>
<proteinExistence type="predicted"/>
<comment type="caution">
    <text evidence="12">The sequence shown here is derived from an EMBL/GenBank/DDBJ whole genome shotgun (WGS) entry which is preliminary data.</text>
</comment>
<keyword evidence="13" id="KW-1185">Reference proteome</keyword>
<evidence type="ECO:0000256" key="9">
    <source>
        <dbReference type="ARBA" id="ARBA00023180"/>
    </source>
</evidence>
<accession>A0AAD7UPH3</accession>
<dbReference type="PANTHER" id="PTHR47460:SF1">
    <property type="entry name" value="SERINE_THREONINE-PROTEIN KINASE-LIKE PROTEIN ACR4"/>
    <property type="match status" value="1"/>
</dbReference>
<dbReference type="Gene3D" id="2.130.10.30">
    <property type="entry name" value="Regulator of chromosome condensation 1/beta-lactamase-inhibitor protein II"/>
    <property type="match status" value="2"/>
</dbReference>
<evidence type="ECO:0000256" key="4">
    <source>
        <dbReference type="ARBA" id="ARBA00022729"/>
    </source>
</evidence>
<evidence type="ECO:0000256" key="5">
    <source>
        <dbReference type="ARBA" id="ARBA00022989"/>
    </source>
</evidence>
<evidence type="ECO:0000256" key="6">
    <source>
        <dbReference type="ARBA" id="ARBA00023136"/>
    </source>
</evidence>
<evidence type="ECO:0000256" key="1">
    <source>
        <dbReference type="ARBA" id="ARBA00004479"/>
    </source>
</evidence>
<evidence type="ECO:0000256" key="11">
    <source>
        <dbReference type="ARBA" id="ARBA00048679"/>
    </source>
</evidence>
<keyword evidence="8" id="KW-0675">Receptor</keyword>
<gene>
    <name evidence="12" type="ORF">CTAYLR_004528</name>
</gene>
<keyword evidence="9" id="KW-0325">Glycoprotein</keyword>
<dbReference type="GO" id="GO:0016020">
    <property type="term" value="C:membrane"/>
    <property type="evidence" value="ECO:0007669"/>
    <property type="project" value="UniProtKB-SubCell"/>
</dbReference>
<protein>
    <recommendedName>
        <fullName evidence="2">non-specific serine/threonine protein kinase</fullName>
        <ecNumber evidence="2">2.7.11.1</ecNumber>
    </recommendedName>
</protein>
<comment type="subcellular location">
    <subcellularLocation>
        <location evidence="1">Membrane</location>
        <topology evidence="1">Single-pass type I membrane protein</topology>
    </subcellularLocation>
</comment>
<dbReference type="GO" id="GO:0004674">
    <property type="term" value="F:protein serine/threonine kinase activity"/>
    <property type="evidence" value="ECO:0007669"/>
    <property type="project" value="UniProtKB-KW"/>
</dbReference>
<evidence type="ECO:0000256" key="7">
    <source>
        <dbReference type="ARBA" id="ARBA00023157"/>
    </source>
</evidence>
<evidence type="ECO:0000313" key="13">
    <source>
        <dbReference type="Proteomes" id="UP001230188"/>
    </source>
</evidence>
<dbReference type="Pfam" id="PF13540">
    <property type="entry name" value="RCC1_2"/>
    <property type="match status" value="3"/>
</dbReference>
<evidence type="ECO:0000256" key="3">
    <source>
        <dbReference type="ARBA" id="ARBA00022692"/>
    </source>
</evidence>
<keyword evidence="5" id="KW-1133">Transmembrane helix</keyword>
<dbReference type="EMBL" id="JAQMWT010000034">
    <property type="protein sequence ID" value="KAJ8613235.1"/>
    <property type="molecule type" value="Genomic_DNA"/>
</dbReference>
<name>A0AAD7UPH3_9STRA</name>
<comment type="catalytic activity">
    <reaction evidence="11">
        <text>L-seryl-[protein] + ATP = O-phospho-L-seryl-[protein] + ADP + H(+)</text>
        <dbReference type="Rhea" id="RHEA:17989"/>
        <dbReference type="Rhea" id="RHEA-COMP:9863"/>
        <dbReference type="Rhea" id="RHEA-COMP:11604"/>
        <dbReference type="ChEBI" id="CHEBI:15378"/>
        <dbReference type="ChEBI" id="CHEBI:29999"/>
        <dbReference type="ChEBI" id="CHEBI:30616"/>
        <dbReference type="ChEBI" id="CHEBI:83421"/>
        <dbReference type="ChEBI" id="CHEBI:456216"/>
        <dbReference type="EC" id="2.7.11.1"/>
    </reaction>
</comment>
<dbReference type="SUPFAM" id="SSF50985">
    <property type="entry name" value="RCC1/BLIP-II"/>
    <property type="match status" value="1"/>
</dbReference>
<dbReference type="Proteomes" id="UP001230188">
    <property type="component" value="Unassembled WGS sequence"/>
</dbReference>
<dbReference type="EC" id="2.7.11.1" evidence="2"/>
<comment type="catalytic activity">
    <reaction evidence="10">
        <text>L-threonyl-[protein] + ATP = O-phospho-L-threonyl-[protein] + ADP + H(+)</text>
        <dbReference type="Rhea" id="RHEA:46608"/>
        <dbReference type="Rhea" id="RHEA-COMP:11060"/>
        <dbReference type="Rhea" id="RHEA-COMP:11605"/>
        <dbReference type="ChEBI" id="CHEBI:15378"/>
        <dbReference type="ChEBI" id="CHEBI:30013"/>
        <dbReference type="ChEBI" id="CHEBI:30616"/>
        <dbReference type="ChEBI" id="CHEBI:61977"/>
        <dbReference type="ChEBI" id="CHEBI:456216"/>
        <dbReference type="EC" id="2.7.11.1"/>
    </reaction>
</comment>
<evidence type="ECO:0000313" key="12">
    <source>
        <dbReference type="EMBL" id="KAJ8613235.1"/>
    </source>
</evidence>
<reference evidence="12" key="1">
    <citation type="submission" date="2023-01" db="EMBL/GenBank/DDBJ databases">
        <title>Metagenome sequencing of chrysophaentin producing Chrysophaeum taylorii.</title>
        <authorList>
            <person name="Davison J."/>
            <person name="Bewley C."/>
        </authorList>
    </citation>
    <scope>NUCLEOTIDE SEQUENCE</scope>
    <source>
        <strain evidence="12">NIES-1699</strain>
    </source>
</reference>
<dbReference type="AlphaFoldDB" id="A0AAD7UPH3"/>
<evidence type="ECO:0000256" key="8">
    <source>
        <dbReference type="ARBA" id="ARBA00023170"/>
    </source>
</evidence>